<feature type="transmembrane region" description="Helical" evidence="6">
    <location>
        <begin position="699"/>
        <end position="727"/>
    </location>
</feature>
<dbReference type="InterPro" id="IPR000731">
    <property type="entry name" value="SSD"/>
</dbReference>
<sequence>MLESYIRGVIRWRYLVILIILALVAWAGSGTSFLQFKSDYRMFFSQDNPQLVAFEKLQNTYTKNDNVLFVVAPKDGRVFTVDVLAAVEKLSNAAWQIPYSLRVDSMTNFQHSEAVGEDELVVDDLVRDAANFTQAEIQRIQQIALNEPLLVNRLISPKGHVTGINIIIQLPGKNQNTEVPEVANFARQLANEVRTENPNLEIYITGGIMMDTAFAEASEQDMKVLIPLMFVLLIVVLGLLLRTVSGMLITTLVISLSIIPALGLAGWLGIDLSPTSVVAPNIILTLAVADCVHIMANFFHGLREGMDKRTAIVESFRLNFQPVFLTSLTTAIGFLTMNFSDSPPFRDLGNISAMGVGAAFILTMTLLPALMVILPAKVRTEHTWQERTMTYFAEFVIRRRGVLLWGIMALIIGLVVFIPRNELNDEYVKYFDETIDFRQATDFATDNLTGIYYIDYSVLAGESDGINDPVFLSKLEAFANWFRQQPEVLHVFSITDIMKRLNKNMHGDDPTWYRLPETRNLSAQYLLLYEMSLSYGLDLNDRFNLDKSATRMTVILKSISSNEVLALERQAQAWLKDNAPTAMQKTAGTGTTIMFAHIGQRNIHSMLIGTTTALFLISLLLVFAMRSLKIGLVSLLPNIVPAAMAFGLWGLLVGQVGLALSVVTAMTLGIVVDATIHFLSKYLRARRENALNATEAVRYAFSTVGTAIWVNSAVLIAGFLVLAFSHFHINSGLGILTAIVIAFALLTDFLFLPPLLMKIEEEKDELSTIT</sequence>
<feature type="transmembrane region" description="Helical" evidence="6">
    <location>
        <begin position="630"/>
        <end position="652"/>
    </location>
</feature>
<keyword evidence="4 6" id="KW-1133">Transmembrane helix</keyword>
<protein>
    <submittedName>
        <fullName evidence="8">RND transporter</fullName>
    </submittedName>
</protein>
<gene>
    <name evidence="8" type="ORF">PN36_19070</name>
</gene>
<name>A0A0A6PJY0_9GAMM</name>
<dbReference type="Gene3D" id="1.20.1640.10">
    <property type="entry name" value="Multidrug efflux transporter AcrB transmembrane domain"/>
    <property type="match status" value="2"/>
</dbReference>
<evidence type="ECO:0000256" key="1">
    <source>
        <dbReference type="ARBA" id="ARBA00004651"/>
    </source>
</evidence>
<accession>A0A0A6PJY0</accession>
<reference evidence="8 9" key="1">
    <citation type="journal article" date="2016" name="Front. Microbiol.">
        <title>Single-Cell (Meta-)Genomics of a Dimorphic Candidatus Thiomargarita nelsonii Reveals Genomic Plasticity.</title>
        <authorList>
            <person name="Flood B.E."/>
            <person name="Fliss P."/>
            <person name="Jones D.S."/>
            <person name="Dick G.J."/>
            <person name="Jain S."/>
            <person name="Kaster A.K."/>
            <person name="Winkel M."/>
            <person name="Mussmann M."/>
            <person name="Bailey J."/>
        </authorList>
    </citation>
    <scope>NUCLEOTIDE SEQUENCE [LARGE SCALE GENOMIC DNA]</scope>
    <source>
        <strain evidence="8">Hydrate Ridge</strain>
    </source>
</reference>
<dbReference type="AlphaFoldDB" id="A0A0A6PJY0"/>
<dbReference type="EMBL" id="JSZA02000077">
    <property type="protein sequence ID" value="KHD10935.1"/>
    <property type="molecule type" value="Genomic_DNA"/>
</dbReference>
<evidence type="ECO:0000259" key="7">
    <source>
        <dbReference type="PROSITE" id="PS50156"/>
    </source>
</evidence>
<comment type="subcellular location">
    <subcellularLocation>
        <location evidence="1">Cell membrane</location>
        <topology evidence="1">Multi-pass membrane protein</topology>
    </subcellularLocation>
</comment>
<comment type="caution">
    <text evidence="8">The sequence shown here is derived from an EMBL/GenBank/DDBJ whole genome shotgun (WGS) entry which is preliminary data.</text>
</comment>
<keyword evidence="5 6" id="KW-0472">Membrane</keyword>
<evidence type="ECO:0000256" key="4">
    <source>
        <dbReference type="ARBA" id="ARBA00022989"/>
    </source>
</evidence>
<dbReference type="PROSITE" id="PS50156">
    <property type="entry name" value="SSD"/>
    <property type="match status" value="2"/>
</dbReference>
<evidence type="ECO:0000313" key="9">
    <source>
        <dbReference type="Proteomes" id="UP000030428"/>
    </source>
</evidence>
<dbReference type="SUPFAM" id="SSF82866">
    <property type="entry name" value="Multidrug efflux transporter AcrB transmembrane domain"/>
    <property type="match status" value="2"/>
</dbReference>
<dbReference type="Proteomes" id="UP000030428">
    <property type="component" value="Unassembled WGS sequence"/>
</dbReference>
<keyword evidence="2" id="KW-1003">Cell membrane</keyword>
<dbReference type="GO" id="GO:0005886">
    <property type="term" value="C:plasma membrane"/>
    <property type="evidence" value="ECO:0007669"/>
    <property type="project" value="UniProtKB-SubCell"/>
</dbReference>
<feature type="transmembrane region" description="Helical" evidence="6">
    <location>
        <begin position="282"/>
        <end position="299"/>
    </location>
</feature>
<evidence type="ECO:0000256" key="2">
    <source>
        <dbReference type="ARBA" id="ARBA00022475"/>
    </source>
</evidence>
<feature type="transmembrane region" description="Helical" evidence="6">
    <location>
        <begin position="658"/>
        <end position="679"/>
    </location>
</feature>
<organism evidence="8 9">
    <name type="scientific">Candidatus Thiomargarita nelsonii</name>
    <dbReference type="NCBI Taxonomy" id="1003181"/>
    <lineage>
        <taxon>Bacteria</taxon>
        <taxon>Pseudomonadati</taxon>
        <taxon>Pseudomonadota</taxon>
        <taxon>Gammaproteobacteria</taxon>
        <taxon>Thiotrichales</taxon>
        <taxon>Thiotrichaceae</taxon>
        <taxon>Thiomargarita</taxon>
    </lineage>
</organism>
<evidence type="ECO:0000256" key="5">
    <source>
        <dbReference type="ARBA" id="ARBA00023136"/>
    </source>
</evidence>
<feature type="transmembrane region" description="Helical" evidence="6">
    <location>
        <begin position="320"/>
        <end position="339"/>
    </location>
</feature>
<feature type="domain" description="SSD" evidence="7">
    <location>
        <begin position="248"/>
        <end position="373"/>
    </location>
</feature>
<dbReference type="InterPro" id="IPR050545">
    <property type="entry name" value="Mycobact_MmpL"/>
</dbReference>
<evidence type="ECO:0000313" key="8">
    <source>
        <dbReference type="EMBL" id="KHD10935.1"/>
    </source>
</evidence>
<feature type="transmembrane region" description="Helical" evidence="6">
    <location>
        <begin position="733"/>
        <end position="752"/>
    </location>
</feature>
<feature type="transmembrane region" description="Helical" evidence="6">
    <location>
        <begin position="603"/>
        <end position="623"/>
    </location>
</feature>
<feature type="domain" description="SSD" evidence="7">
    <location>
        <begin position="581"/>
        <end position="758"/>
    </location>
</feature>
<dbReference type="InterPro" id="IPR004869">
    <property type="entry name" value="MMPL_dom"/>
</dbReference>
<proteinExistence type="predicted"/>
<dbReference type="PANTHER" id="PTHR33406">
    <property type="entry name" value="MEMBRANE PROTEIN MJ1562-RELATED"/>
    <property type="match status" value="1"/>
</dbReference>
<feature type="transmembrane region" description="Helical" evidence="6">
    <location>
        <begin position="248"/>
        <end position="270"/>
    </location>
</feature>
<feature type="transmembrane region" description="Helical" evidence="6">
    <location>
        <begin position="224"/>
        <end position="241"/>
    </location>
</feature>
<dbReference type="Pfam" id="PF03176">
    <property type="entry name" value="MMPL"/>
    <property type="match status" value="2"/>
</dbReference>
<keyword evidence="3 6" id="KW-0812">Transmembrane</keyword>
<feature type="transmembrane region" description="Helical" evidence="6">
    <location>
        <begin position="12"/>
        <end position="34"/>
    </location>
</feature>
<keyword evidence="9" id="KW-1185">Reference proteome</keyword>
<feature type="transmembrane region" description="Helical" evidence="6">
    <location>
        <begin position="402"/>
        <end position="419"/>
    </location>
</feature>
<evidence type="ECO:0000256" key="3">
    <source>
        <dbReference type="ARBA" id="ARBA00022692"/>
    </source>
</evidence>
<evidence type="ECO:0000256" key="6">
    <source>
        <dbReference type="SAM" id="Phobius"/>
    </source>
</evidence>
<feature type="transmembrane region" description="Helical" evidence="6">
    <location>
        <begin position="351"/>
        <end position="374"/>
    </location>
</feature>
<dbReference type="PANTHER" id="PTHR33406:SF13">
    <property type="entry name" value="MEMBRANE PROTEIN YDFJ"/>
    <property type="match status" value="1"/>
</dbReference>